<proteinExistence type="predicted"/>
<feature type="compositionally biased region" description="Pro residues" evidence="1">
    <location>
        <begin position="267"/>
        <end position="277"/>
    </location>
</feature>
<name>A0A6J7XH27_9CAUD</name>
<evidence type="ECO:0008006" key="3">
    <source>
        <dbReference type="Google" id="ProtNLM"/>
    </source>
</evidence>
<protein>
    <recommendedName>
        <fullName evidence="3">RecT family protein</fullName>
    </recommendedName>
</protein>
<organism evidence="2">
    <name type="scientific">uncultured Caudovirales phage</name>
    <dbReference type="NCBI Taxonomy" id="2100421"/>
    <lineage>
        <taxon>Viruses</taxon>
        <taxon>Duplodnaviria</taxon>
        <taxon>Heunggongvirae</taxon>
        <taxon>Uroviricota</taxon>
        <taxon>Caudoviricetes</taxon>
        <taxon>Peduoviridae</taxon>
        <taxon>Maltschvirus</taxon>
        <taxon>Maltschvirus maltsch</taxon>
    </lineage>
</organism>
<reference evidence="2" key="1">
    <citation type="submission" date="2020-05" db="EMBL/GenBank/DDBJ databases">
        <authorList>
            <person name="Chiriac C."/>
            <person name="Salcher M."/>
            <person name="Ghai R."/>
            <person name="Kavagutti S V."/>
        </authorList>
    </citation>
    <scope>NUCLEOTIDE SEQUENCE</scope>
</reference>
<sequence length="285" mass="31130">MSNIVPLADIQKMAEVAATSKMFGFKNPQEAMAIMLLCQAENLHPAIAMRDFHVIQGRPALKADAMLARFQQAGGKVEWKVYTDAEVTGVFSHPQGGSLEVTWTLAQAKSIGIATKDNWKNYPRAMLRARCLSEGIRAVYPGCVVGVYTPEEVQDFTPNRTVDMGTAERVDEVTEIAGVEVEDGAFHLYVPGNDKPYASYHSTDEWIAGYCSLVHRISVSPRFSDAEKVEKLEALKGTNAVVTTQFDSFTNIKLKGEIVKAGGSITPPKPEPLPPTGSEPNEPVF</sequence>
<gene>
    <name evidence="2" type="ORF">UFOVP1562_56</name>
</gene>
<dbReference type="EMBL" id="LR798411">
    <property type="protein sequence ID" value="CAB5230271.1"/>
    <property type="molecule type" value="Genomic_DNA"/>
</dbReference>
<accession>A0A6J7XH27</accession>
<feature type="region of interest" description="Disordered" evidence="1">
    <location>
        <begin position="261"/>
        <end position="285"/>
    </location>
</feature>
<evidence type="ECO:0000256" key="1">
    <source>
        <dbReference type="SAM" id="MobiDB-lite"/>
    </source>
</evidence>
<evidence type="ECO:0000313" key="2">
    <source>
        <dbReference type="EMBL" id="CAB5230271.1"/>
    </source>
</evidence>